<feature type="domain" description="CYTH" evidence="1">
    <location>
        <begin position="3"/>
        <end position="173"/>
    </location>
</feature>
<sequence length="178" mass="19980">MNNRNVEIKSRLQDIDSAISKAKQLSGSNNAIVIKQHDTFFKAAEGRLKIRQFEDNTAEYIFYKRPNVLGPKLCSYNKITLNTDTTELLLNILSESMGVVGVVKKIRQLFIVGQTRIHIDQVDGLGNFVELEVVLQEDQDVETGQKIANDLMQALSVTNDDLIAEAYIDLLNKANVQV</sequence>
<dbReference type="KEGG" id="dqu:106742947"/>
<keyword evidence="2" id="KW-1185">Reference proteome</keyword>
<gene>
    <name evidence="3" type="primary">LOC106742947</name>
</gene>
<organism evidence="2 3">
    <name type="scientific">Dinoponera quadriceps</name>
    <name type="common">South American ant</name>
    <dbReference type="NCBI Taxonomy" id="609295"/>
    <lineage>
        <taxon>Eukaryota</taxon>
        <taxon>Metazoa</taxon>
        <taxon>Ecdysozoa</taxon>
        <taxon>Arthropoda</taxon>
        <taxon>Hexapoda</taxon>
        <taxon>Insecta</taxon>
        <taxon>Pterygota</taxon>
        <taxon>Neoptera</taxon>
        <taxon>Endopterygota</taxon>
        <taxon>Hymenoptera</taxon>
        <taxon>Apocrita</taxon>
        <taxon>Aculeata</taxon>
        <taxon>Formicoidea</taxon>
        <taxon>Formicidae</taxon>
        <taxon>Ponerinae</taxon>
        <taxon>Ponerini</taxon>
        <taxon>Dinoponera</taxon>
    </lineage>
</organism>
<dbReference type="Pfam" id="PF01928">
    <property type="entry name" value="CYTH"/>
    <property type="match status" value="1"/>
</dbReference>
<dbReference type="PROSITE" id="PS51707">
    <property type="entry name" value="CYTH"/>
    <property type="match status" value="1"/>
</dbReference>
<dbReference type="GO" id="GO:0016462">
    <property type="term" value="F:pyrophosphatase activity"/>
    <property type="evidence" value="ECO:0007669"/>
    <property type="project" value="UniProtKB-ARBA"/>
</dbReference>
<dbReference type="SMART" id="SM01118">
    <property type="entry name" value="CYTH"/>
    <property type="match status" value="1"/>
</dbReference>
<dbReference type="GeneID" id="106742947"/>
<dbReference type="AlphaFoldDB" id="A0A6P3X0H3"/>
<dbReference type="OrthoDB" id="6159137at2759"/>
<evidence type="ECO:0000259" key="1">
    <source>
        <dbReference type="PROSITE" id="PS51707"/>
    </source>
</evidence>
<protein>
    <submittedName>
        <fullName evidence="3">Uncharacterized protein LOC106742947</fullName>
    </submittedName>
</protein>
<dbReference type="InterPro" id="IPR023577">
    <property type="entry name" value="CYTH_domain"/>
</dbReference>
<evidence type="ECO:0000313" key="3">
    <source>
        <dbReference type="RefSeq" id="XP_014471808.1"/>
    </source>
</evidence>
<dbReference type="InterPro" id="IPR008173">
    <property type="entry name" value="Adenylyl_cyclase_CyaB"/>
</dbReference>
<dbReference type="RefSeq" id="XP_014471808.1">
    <property type="nucleotide sequence ID" value="XM_014616322.1"/>
</dbReference>
<dbReference type="InterPro" id="IPR033469">
    <property type="entry name" value="CYTH-like_dom_sf"/>
</dbReference>
<accession>A0A6P3X0H3</accession>
<proteinExistence type="predicted"/>
<dbReference type="Gene3D" id="2.40.320.10">
    <property type="entry name" value="Hypothetical Protein Pfu-838710-001"/>
    <property type="match status" value="1"/>
</dbReference>
<name>A0A6P3X0H3_DINQU</name>
<dbReference type="CDD" id="cd07890">
    <property type="entry name" value="CYTH-like_AC_IV-like"/>
    <property type="match status" value="1"/>
</dbReference>
<dbReference type="PANTHER" id="PTHR21028">
    <property type="entry name" value="SI:CH211-156B7.4"/>
    <property type="match status" value="1"/>
</dbReference>
<evidence type="ECO:0000313" key="2">
    <source>
        <dbReference type="Proteomes" id="UP000515204"/>
    </source>
</evidence>
<dbReference type="SUPFAM" id="SSF55154">
    <property type="entry name" value="CYTH-like phosphatases"/>
    <property type="match status" value="1"/>
</dbReference>
<dbReference type="PANTHER" id="PTHR21028:SF2">
    <property type="entry name" value="CYTH DOMAIN-CONTAINING PROTEIN"/>
    <property type="match status" value="1"/>
</dbReference>
<dbReference type="Proteomes" id="UP000515204">
    <property type="component" value="Unplaced"/>
</dbReference>
<reference evidence="3" key="1">
    <citation type="submission" date="2025-08" db="UniProtKB">
        <authorList>
            <consortium name="RefSeq"/>
        </authorList>
    </citation>
    <scope>IDENTIFICATION</scope>
</reference>